<dbReference type="GO" id="GO:0016787">
    <property type="term" value="F:hydrolase activity"/>
    <property type="evidence" value="ECO:0007669"/>
    <property type="project" value="UniProtKB-KW"/>
</dbReference>
<organism evidence="9 10">
    <name type="scientific">Amycolatopsis albispora</name>
    <dbReference type="NCBI Taxonomy" id="1804986"/>
    <lineage>
        <taxon>Bacteria</taxon>
        <taxon>Bacillati</taxon>
        <taxon>Actinomycetota</taxon>
        <taxon>Actinomycetes</taxon>
        <taxon>Pseudonocardiales</taxon>
        <taxon>Pseudonocardiaceae</taxon>
        <taxon>Amycolatopsis</taxon>
    </lineage>
</organism>
<evidence type="ECO:0000256" key="2">
    <source>
        <dbReference type="ARBA" id="ARBA00022475"/>
    </source>
</evidence>
<dbReference type="OrthoDB" id="5243958at2"/>
<accession>A0A344L9T5</accession>
<evidence type="ECO:0000313" key="9">
    <source>
        <dbReference type="EMBL" id="AXB44809.1"/>
    </source>
</evidence>
<keyword evidence="3 7" id="KW-0812">Transmembrane</keyword>
<dbReference type="EMBL" id="CP015163">
    <property type="protein sequence ID" value="AXB44809.1"/>
    <property type="molecule type" value="Genomic_DNA"/>
</dbReference>
<name>A0A344L9T5_9PSEU</name>
<evidence type="ECO:0000313" key="10">
    <source>
        <dbReference type="Proteomes" id="UP000250434"/>
    </source>
</evidence>
<dbReference type="InterPro" id="IPR000326">
    <property type="entry name" value="PAP2/HPO"/>
</dbReference>
<feature type="transmembrane region" description="Helical" evidence="7">
    <location>
        <begin position="152"/>
        <end position="174"/>
    </location>
</feature>
<dbReference type="AlphaFoldDB" id="A0A344L9T5"/>
<comment type="subcellular location">
    <subcellularLocation>
        <location evidence="1">Cell membrane</location>
        <topology evidence="1">Multi-pass membrane protein</topology>
    </subcellularLocation>
</comment>
<dbReference type="SUPFAM" id="SSF48317">
    <property type="entry name" value="Acid phosphatase/Vanadium-dependent haloperoxidase"/>
    <property type="match status" value="1"/>
</dbReference>
<evidence type="ECO:0000256" key="4">
    <source>
        <dbReference type="ARBA" id="ARBA00022801"/>
    </source>
</evidence>
<dbReference type="GO" id="GO:0005886">
    <property type="term" value="C:plasma membrane"/>
    <property type="evidence" value="ECO:0007669"/>
    <property type="project" value="UniProtKB-SubCell"/>
</dbReference>
<keyword evidence="2" id="KW-1003">Cell membrane</keyword>
<feature type="transmembrane region" description="Helical" evidence="7">
    <location>
        <begin position="52"/>
        <end position="70"/>
    </location>
</feature>
<evidence type="ECO:0000259" key="8">
    <source>
        <dbReference type="SMART" id="SM00014"/>
    </source>
</evidence>
<protein>
    <recommendedName>
        <fullName evidence="8">Phosphatidic acid phosphatase type 2/haloperoxidase domain-containing protein</fullName>
    </recommendedName>
</protein>
<evidence type="ECO:0000256" key="1">
    <source>
        <dbReference type="ARBA" id="ARBA00004651"/>
    </source>
</evidence>
<keyword evidence="5 7" id="KW-1133">Transmembrane helix</keyword>
<gene>
    <name evidence="9" type="ORF">A4R43_21810</name>
</gene>
<proteinExistence type="predicted"/>
<evidence type="ECO:0000256" key="6">
    <source>
        <dbReference type="ARBA" id="ARBA00023136"/>
    </source>
</evidence>
<evidence type="ECO:0000256" key="5">
    <source>
        <dbReference type="ARBA" id="ARBA00022989"/>
    </source>
</evidence>
<feature type="domain" description="Phosphatidic acid phosphatase type 2/haloperoxidase" evidence="8">
    <location>
        <begin position="55"/>
        <end position="167"/>
    </location>
</feature>
<dbReference type="Pfam" id="PF01569">
    <property type="entry name" value="PAP2"/>
    <property type="match status" value="1"/>
</dbReference>
<keyword evidence="10" id="KW-1185">Reference proteome</keyword>
<dbReference type="RefSeq" id="WP_113694066.1">
    <property type="nucleotide sequence ID" value="NZ_CP015163.1"/>
</dbReference>
<keyword evidence="6 7" id="KW-0472">Membrane</keyword>
<dbReference type="Gene3D" id="1.20.144.10">
    <property type="entry name" value="Phosphatidic acid phosphatase type 2/haloperoxidase"/>
    <property type="match status" value="1"/>
</dbReference>
<reference evidence="9 10" key="1">
    <citation type="submission" date="2016-04" db="EMBL/GenBank/DDBJ databases">
        <title>Complete genome sequence and analysis of deep-sea sediment isolate, Amycolatopsis sp. WP1.</title>
        <authorList>
            <person name="Wang H."/>
            <person name="Chen S."/>
            <person name="Wu Q."/>
        </authorList>
    </citation>
    <scope>NUCLEOTIDE SEQUENCE [LARGE SCALE GENOMIC DNA]</scope>
    <source>
        <strain evidence="9 10">WP1</strain>
    </source>
</reference>
<evidence type="ECO:0000256" key="7">
    <source>
        <dbReference type="SAM" id="Phobius"/>
    </source>
</evidence>
<keyword evidence="4" id="KW-0378">Hydrolase</keyword>
<dbReference type="PANTHER" id="PTHR14969:SF62">
    <property type="entry name" value="DECAPRENYLPHOSPHORYL-5-PHOSPHORIBOSE PHOSPHATASE RV3807C-RELATED"/>
    <property type="match status" value="1"/>
</dbReference>
<feature type="transmembrane region" description="Helical" evidence="7">
    <location>
        <begin position="127"/>
        <end position="146"/>
    </location>
</feature>
<dbReference type="KEGG" id="aab:A4R43_21810"/>
<dbReference type="Proteomes" id="UP000250434">
    <property type="component" value="Chromosome"/>
</dbReference>
<dbReference type="InterPro" id="IPR036938">
    <property type="entry name" value="PAP2/HPO_sf"/>
</dbReference>
<feature type="transmembrane region" description="Helical" evidence="7">
    <location>
        <begin position="20"/>
        <end position="43"/>
    </location>
</feature>
<evidence type="ECO:0000256" key="3">
    <source>
        <dbReference type="ARBA" id="ARBA00022692"/>
    </source>
</evidence>
<dbReference type="SMART" id="SM00014">
    <property type="entry name" value="acidPPc"/>
    <property type="match status" value="1"/>
</dbReference>
<sequence length="186" mass="19653">MSRELYDLVTGLAADSPWLVQALFEVGTNGAVLALMALACLLCRRARADRHVLASVLLTAVATAIAYLLSELLKLLVAQDRPCRGSTVALEACPPVGDWSFPSNHTVIATAITTGLLTLWRRHPGTAALAVLLAAFAGFSRVFVGVHYPHDVLAGIALGAVVALAVVLPFRALAAERVPSFSRSRT</sequence>
<dbReference type="PANTHER" id="PTHR14969">
    <property type="entry name" value="SPHINGOSINE-1-PHOSPHATE PHOSPHOHYDROLASE"/>
    <property type="match status" value="1"/>
</dbReference>